<dbReference type="PANTHER" id="PTHR10890">
    <property type="entry name" value="CYSTEINYL-TRNA SYNTHETASE"/>
    <property type="match status" value="1"/>
</dbReference>
<gene>
    <name evidence="2" type="ORF">TELCIR_15263</name>
</gene>
<dbReference type="GO" id="GO:0005524">
    <property type="term" value="F:ATP binding"/>
    <property type="evidence" value="ECO:0007669"/>
    <property type="project" value="TreeGrafter"/>
</dbReference>
<dbReference type="Proteomes" id="UP000230423">
    <property type="component" value="Unassembled WGS sequence"/>
</dbReference>
<dbReference type="AlphaFoldDB" id="A0A2G9TYT6"/>
<dbReference type="GO" id="GO:0004817">
    <property type="term" value="F:cysteine-tRNA ligase activity"/>
    <property type="evidence" value="ECO:0007669"/>
    <property type="project" value="TreeGrafter"/>
</dbReference>
<evidence type="ECO:0000313" key="3">
    <source>
        <dbReference type="Proteomes" id="UP000230423"/>
    </source>
</evidence>
<sequence>MLMPYLNALASFREKVRNIAKDNKVTAILEECDRLRDDVLPELGVRLEDRTQETVVKLCDRDILLREREQKRAIEAARREEKERKAAEKAEKEALKRIPPQEMFCRGDEAAKYSKWDENGIPTHTADGEEVR</sequence>
<keyword evidence="1" id="KW-0175">Coiled coil</keyword>
<dbReference type="InterPro" id="IPR024909">
    <property type="entry name" value="Cys-tRNA/MSH_ligase"/>
</dbReference>
<protein>
    <submittedName>
        <fullName evidence="2">Uncharacterized protein</fullName>
    </submittedName>
</protein>
<accession>A0A2G9TYT6</accession>
<organism evidence="2 3">
    <name type="scientific">Teladorsagia circumcincta</name>
    <name type="common">Brown stomach worm</name>
    <name type="synonym">Ostertagia circumcincta</name>
    <dbReference type="NCBI Taxonomy" id="45464"/>
    <lineage>
        <taxon>Eukaryota</taxon>
        <taxon>Metazoa</taxon>
        <taxon>Ecdysozoa</taxon>
        <taxon>Nematoda</taxon>
        <taxon>Chromadorea</taxon>
        <taxon>Rhabditida</taxon>
        <taxon>Rhabditina</taxon>
        <taxon>Rhabditomorpha</taxon>
        <taxon>Strongyloidea</taxon>
        <taxon>Trichostrongylidae</taxon>
        <taxon>Teladorsagia</taxon>
    </lineage>
</organism>
<feature type="coiled-coil region" evidence="1">
    <location>
        <begin position="64"/>
        <end position="98"/>
    </location>
</feature>
<reference evidence="2 3" key="1">
    <citation type="submission" date="2015-09" db="EMBL/GenBank/DDBJ databases">
        <title>Draft genome of the parasitic nematode Teladorsagia circumcincta isolate WARC Sus (inbred).</title>
        <authorList>
            <person name="Mitreva M."/>
        </authorList>
    </citation>
    <scope>NUCLEOTIDE SEQUENCE [LARGE SCALE GENOMIC DNA]</scope>
    <source>
        <strain evidence="2 3">S</strain>
    </source>
</reference>
<dbReference type="PANTHER" id="PTHR10890:SF3">
    <property type="entry name" value="CYSTEINE--TRNA LIGASE, CYTOPLASMIC"/>
    <property type="match status" value="1"/>
</dbReference>
<dbReference type="OrthoDB" id="438179at2759"/>
<keyword evidence="3" id="KW-1185">Reference proteome</keyword>
<dbReference type="GO" id="GO:0005737">
    <property type="term" value="C:cytoplasm"/>
    <property type="evidence" value="ECO:0007669"/>
    <property type="project" value="TreeGrafter"/>
</dbReference>
<name>A0A2G9TYT6_TELCI</name>
<evidence type="ECO:0000256" key="1">
    <source>
        <dbReference type="SAM" id="Coils"/>
    </source>
</evidence>
<dbReference type="GO" id="GO:0006423">
    <property type="term" value="P:cysteinyl-tRNA aminoacylation"/>
    <property type="evidence" value="ECO:0007669"/>
    <property type="project" value="TreeGrafter"/>
</dbReference>
<evidence type="ECO:0000313" key="2">
    <source>
        <dbReference type="EMBL" id="PIO63153.1"/>
    </source>
</evidence>
<dbReference type="EMBL" id="KZ351233">
    <property type="protein sequence ID" value="PIO63153.1"/>
    <property type="molecule type" value="Genomic_DNA"/>
</dbReference>
<proteinExistence type="predicted"/>